<feature type="domain" description="Flavodoxin-like" evidence="3">
    <location>
        <begin position="42"/>
        <end position="195"/>
    </location>
</feature>
<evidence type="ECO:0000313" key="4">
    <source>
        <dbReference type="EMBL" id="AUO47014.1"/>
    </source>
</evidence>
<gene>
    <name evidence="4" type="ORF">C1C98_16915</name>
</gene>
<dbReference type="EMBL" id="CP025738">
    <property type="protein sequence ID" value="AUO47014.1"/>
    <property type="molecule type" value="Genomic_DNA"/>
</dbReference>
<dbReference type="RefSeq" id="WP_014338578.1">
    <property type="nucleotide sequence ID" value="NC_016830.1"/>
</dbReference>
<evidence type="ECO:0000256" key="1">
    <source>
        <dbReference type="ARBA" id="ARBA00022630"/>
    </source>
</evidence>
<name>A0ABN5G9P7_PSEO1</name>
<dbReference type="PANTHER" id="PTHR39201:SF1">
    <property type="entry name" value="FLAVODOXIN-LIKE DOMAIN-CONTAINING PROTEIN"/>
    <property type="match status" value="1"/>
</dbReference>
<dbReference type="SUPFAM" id="SSF52218">
    <property type="entry name" value="Flavoproteins"/>
    <property type="match status" value="1"/>
</dbReference>
<evidence type="ECO:0000256" key="2">
    <source>
        <dbReference type="ARBA" id="ARBA00022643"/>
    </source>
</evidence>
<dbReference type="Proteomes" id="UP000235315">
    <property type="component" value="Chromosome"/>
</dbReference>
<dbReference type="Pfam" id="PF12682">
    <property type="entry name" value="Flavodoxin_4"/>
    <property type="match status" value="1"/>
</dbReference>
<dbReference type="Gene3D" id="3.40.50.360">
    <property type="match status" value="1"/>
</dbReference>
<keyword evidence="1" id="KW-0285">Flavoprotein</keyword>
<accession>A0ABN5G9P7</accession>
<keyword evidence="2" id="KW-0288">FMN</keyword>
<protein>
    <submittedName>
        <fullName evidence="4">Flavodoxin</fullName>
    </submittedName>
</protein>
<sequence length="198" mass="22118">MNNNHDHDPLRRTVIAALASAPLLSLADTQNASEIPRSGSRILVAYFSRSGNTRVVAGLLQRGLCADLFEICPAKAYPEDYLQTVEQARQERDSNFEPELQSKVHALSDYDTIYLGFPIWGETTPPIVRAFLSAHDLTGKTLIPFNTHGGYGLGNSRSVLEKHAPKAKVMEGFVMEGEQERKTMERVNDWLSDYPLTR</sequence>
<dbReference type="PANTHER" id="PTHR39201">
    <property type="entry name" value="EXPORTED PROTEIN-RELATED"/>
    <property type="match status" value="1"/>
</dbReference>
<organism evidence="4 5">
    <name type="scientific">Pseudomonas ogarae (strain DSM 112162 / CECT 30235 / F113)</name>
    <dbReference type="NCBI Taxonomy" id="1114970"/>
    <lineage>
        <taxon>Bacteria</taxon>
        <taxon>Pseudomonadati</taxon>
        <taxon>Pseudomonadota</taxon>
        <taxon>Gammaproteobacteria</taxon>
        <taxon>Pseudomonadales</taxon>
        <taxon>Pseudomonadaceae</taxon>
        <taxon>Pseudomonas</taxon>
    </lineage>
</organism>
<dbReference type="InterPro" id="IPR008254">
    <property type="entry name" value="Flavodoxin/NO_synth"/>
</dbReference>
<proteinExistence type="predicted"/>
<evidence type="ECO:0000313" key="5">
    <source>
        <dbReference type="Proteomes" id="UP000235315"/>
    </source>
</evidence>
<keyword evidence="5" id="KW-1185">Reference proteome</keyword>
<reference evidence="4 5" key="1">
    <citation type="submission" date="2018-01" db="EMBL/GenBank/DDBJ databases">
        <title>Tropical forage species Digitaria eriantha prevents oxidative stress under low temperature conditions by the incorporation of polyhydroxybutyrate-producing endophytic bacteria.</title>
        <authorList>
            <person name="Stritzler M."/>
            <person name="Ayub N."/>
        </authorList>
    </citation>
    <scope>NUCLEOTIDE SEQUENCE [LARGE SCALE GENOMIC DNA]</scope>
    <source>
        <strain evidence="4 5">FR1</strain>
    </source>
</reference>
<evidence type="ECO:0000259" key="3">
    <source>
        <dbReference type="PROSITE" id="PS50902"/>
    </source>
</evidence>
<dbReference type="PROSITE" id="PS50902">
    <property type="entry name" value="FLAVODOXIN_LIKE"/>
    <property type="match status" value="1"/>
</dbReference>
<dbReference type="InterPro" id="IPR029039">
    <property type="entry name" value="Flavoprotein-like_sf"/>
</dbReference>